<dbReference type="GO" id="GO:0009294">
    <property type="term" value="P:DNA-mediated transformation"/>
    <property type="evidence" value="ECO:0007669"/>
    <property type="project" value="InterPro"/>
</dbReference>
<name>A0A166TZP0_9CLOT</name>
<dbReference type="EMBL" id="LITQ01000003">
    <property type="protein sequence ID" value="OAA94388.1"/>
    <property type="molecule type" value="Genomic_DNA"/>
</dbReference>
<dbReference type="InterPro" id="IPR036388">
    <property type="entry name" value="WH-like_DNA-bd_sf"/>
</dbReference>
<feature type="domain" description="DprA winged helix" evidence="3">
    <location>
        <begin position="304"/>
        <end position="353"/>
    </location>
</feature>
<protein>
    <submittedName>
        <fullName evidence="4">Uncharacterized protein</fullName>
    </submittedName>
</protein>
<comment type="similarity">
    <text evidence="1">Belongs to the DprA/Smf family.</text>
</comment>
<feature type="domain" description="Smf/DprA SLOG" evidence="2">
    <location>
        <begin position="79"/>
        <end position="285"/>
    </location>
</feature>
<dbReference type="Proteomes" id="UP000093694">
    <property type="component" value="Unassembled WGS sequence"/>
</dbReference>
<evidence type="ECO:0000313" key="4">
    <source>
        <dbReference type="EMBL" id="OAA94388.1"/>
    </source>
</evidence>
<evidence type="ECO:0000259" key="2">
    <source>
        <dbReference type="Pfam" id="PF02481"/>
    </source>
</evidence>
<dbReference type="Gene3D" id="3.40.50.450">
    <property type="match status" value="1"/>
</dbReference>
<dbReference type="InterPro" id="IPR003488">
    <property type="entry name" value="DprA"/>
</dbReference>
<dbReference type="NCBIfam" id="TIGR00732">
    <property type="entry name" value="dprA"/>
    <property type="match status" value="1"/>
</dbReference>
<dbReference type="PATRIC" id="fig|1705578.3.peg.2590"/>
<organism evidence="4 6">
    <name type="scientific">Clostridium coskatii</name>
    <dbReference type="NCBI Taxonomy" id="1705578"/>
    <lineage>
        <taxon>Bacteria</taxon>
        <taxon>Bacillati</taxon>
        <taxon>Bacillota</taxon>
        <taxon>Clostridia</taxon>
        <taxon>Eubacteriales</taxon>
        <taxon>Clostridiaceae</taxon>
        <taxon>Clostridium</taxon>
    </lineage>
</organism>
<dbReference type="Proteomes" id="UP000077384">
    <property type="component" value="Unassembled WGS sequence"/>
</dbReference>
<dbReference type="AlphaFoldDB" id="A0A166TZP0"/>
<dbReference type="PANTHER" id="PTHR43022">
    <property type="entry name" value="PROTEIN SMF"/>
    <property type="match status" value="1"/>
</dbReference>
<evidence type="ECO:0000259" key="3">
    <source>
        <dbReference type="Pfam" id="PF17782"/>
    </source>
</evidence>
<dbReference type="Pfam" id="PF02481">
    <property type="entry name" value="DNA_processg_A"/>
    <property type="match status" value="1"/>
</dbReference>
<dbReference type="Pfam" id="PF17782">
    <property type="entry name" value="WHD_DprA"/>
    <property type="match status" value="1"/>
</dbReference>
<dbReference type="Gene3D" id="1.10.10.10">
    <property type="entry name" value="Winged helix-like DNA-binding domain superfamily/Winged helix DNA-binding domain"/>
    <property type="match status" value="1"/>
</dbReference>
<reference evidence="4 6" key="1">
    <citation type="journal article" date="2015" name="Biotechnol. Bioeng.">
        <title>Genome sequence and phenotypic characterization of Caulobacter segnis.</title>
        <authorList>
            <person name="Patel S."/>
            <person name="Fletcher B."/>
            <person name="Scott D.C."/>
            <person name="Ely B."/>
        </authorList>
    </citation>
    <scope>NUCLEOTIDE SEQUENCE [LARGE SCALE GENOMIC DNA]</scope>
    <source>
        <strain evidence="4 6">PS02</strain>
    </source>
</reference>
<dbReference type="RefSeq" id="WP_063600195.1">
    <property type="nucleotide sequence ID" value="NZ_LITQ01000003.1"/>
</dbReference>
<evidence type="ECO:0000313" key="6">
    <source>
        <dbReference type="Proteomes" id="UP000077384"/>
    </source>
</evidence>
<dbReference type="EMBL" id="LROR01000054">
    <property type="protein sequence ID" value="OBR93132.1"/>
    <property type="molecule type" value="Genomic_DNA"/>
</dbReference>
<keyword evidence="7" id="KW-1185">Reference proteome</keyword>
<dbReference type="PANTHER" id="PTHR43022:SF1">
    <property type="entry name" value="PROTEIN SMF"/>
    <property type="match status" value="1"/>
</dbReference>
<reference evidence="5 7" key="2">
    <citation type="journal article" date="2016" name="Front. Microbiol.">
        <title>Industrial Acetogenic Biocatalysts: A Comparative Metabolic and Genomic Analysis.</title>
        <authorList>
            <person name="Bengelsdorf F."/>
            <person name="Poehlein A."/>
            <person name="Sonja S."/>
            <person name="Erz C."/>
            <person name="Hummel T."/>
            <person name="Hoffmeister S."/>
            <person name="Daniel R."/>
            <person name="Durre P."/>
        </authorList>
    </citation>
    <scope>NUCLEOTIDE SEQUENCE [LARGE SCALE GENOMIC DNA]</scope>
    <source>
        <strain evidence="5 7">PTA-10522</strain>
    </source>
</reference>
<dbReference type="InterPro" id="IPR057666">
    <property type="entry name" value="DrpA_SLOG"/>
</dbReference>
<gene>
    <name evidence="5" type="ORF">CLCOS_26040</name>
    <name evidence="4" type="ORF">WX73_02934</name>
</gene>
<proteinExistence type="inferred from homology"/>
<evidence type="ECO:0000256" key="1">
    <source>
        <dbReference type="ARBA" id="ARBA00006525"/>
    </source>
</evidence>
<evidence type="ECO:0000313" key="7">
    <source>
        <dbReference type="Proteomes" id="UP000093694"/>
    </source>
</evidence>
<accession>A0A166TZP0</accession>
<dbReference type="SUPFAM" id="SSF102405">
    <property type="entry name" value="MCP/YpsA-like"/>
    <property type="match status" value="1"/>
</dbReference>
<comment type="caution">
    <text evidence="4">The sequence shown here is derived from an EMBL/GenBank/DDBJ whole genome shotgun (WGS) entry which is preliminary data.</text>
</comment>
<evidence type="ECO:0000313" key="5">
    <source>
        <dbReference type="EMBL" id="OBR93132.1"/>
    </source>
</evidence>
<sequence length="366" mass="41441">MNIYDLWFACVKISNKLKISILKKFKSTREIYIHSIYNDDFTLLRKSYPKIYDELKKAWNSYELENMMQYCSTNGINAINFCDKVYPERLKNYEDSPAVLFYKGNIKKLNDNFSVSIVGARDCSLYGKNLATLISREVAVNNINIISGMARGVDSYAQNAAVEKNGYTCAVLGSGVDVIYPRQNRKLYENILKGGCVLSEFVPKTKPYYYNFPLRNRIISGLSDVVIVIEAGDKSGALITASCALEQGKDVMAVPGSIFSSKSRGTNKLIKDGAYVFTCLEDLFDILPVEYMNKTCEKKHKLSCKEEKICNVIGHIPMHIDEISRITNVDIKRLYELLFELQLKGEIMCLAGNYYVKAEGSESITR</sequence>
<dbReference type="InterPro" id="IPR041614">
    <property type="entry name" value="DprA_WH"/>
</dbReference>